<gene>
    <name evidence="2" type="ORF">PYCCODRAFT_1443810</name>
</gene>
<protein>
    <submittedName>
        <fullName evidence="2">Uncharacterized protein</fullName>
    </submittedName>
</protein>
<proteinExistence type="predicted"/>
<organism evidence="2 3">
    <name type="scientific">Trametes coccinea (strain BRFM310)</name>
    <name type="common">Pycnoporus coccineus</name>
    <dbReference type="NCBI Taxonomy" id="1353009"/>
    <lineage>
        <taxon>Eukaryota</taxon>
        <taxon>Fungi</taxon>
        <taxon>Dikarya</taxon>
        <taxon>Basidiomycota</taxon>
        <taxon>Agaricomycotina</taxon>
        <taxon>Agaricomycetes</taxon>
        <taxon>Polyporales</taxon>
        <taxon>Polyporaceae</taxon>
        <taxon>Trametes</taxon>
    </lineage>
</organism>
<name>A0A1Y2ITS0_TRAC3</name>
<evidence type="ECO:0000313" key="3">
    <source>
        <dbReference type="Proteomes" id="UP000193067"/>
    </source>
</evidence>
<dbReference type="InterPro" id="IPR042859">
    <property type="entry name" value="NOL11"/>
</dbReference>
<dbReference type="GO" id="GO:0003723">
    <property type="term" value="F:RNA binding"/>
    <property type="evidence" value="ECO:0007669"/>
    <property type="project" value="TreeGrafter"/>
</dbReference>
<keyword evidence="3" id="KW-1185">Reference proteome</keyword>
<dbReference type="STRING" id="1353009.A0A1Y2ITS0"/>
<dbReference type="Proteomes" id="UP000193067">
    <property type="component" value="Unassembled WGS sequence"/>
</dbReference>
<evidence type="ECO:0000313" key="2">
    <source>
        <dbReference type="EMBL" id="OSD04539.1"/>
    </source>
</evidence>
<dbReference type="EMBL" id="KZ084096">
    <property type="protein sequence ID" value="OSD04539.1"/>
    <property type="molecule type" value="Genomic_DNA"/>
</dbReference>
<feature type="region of interest" description="Disordered" evidence="1">
    <location>
        <begin position="68"/>
        <end position="89"/>
    </location>
</feature>
<feature type="region of interest" description="Disordered" evidence="1">
    <location>
        <begin position="752"/>
        <end position="772"/>
    </location>
</feature>
<dbReference type="AlphaFoldDB" id="A0A1Y2ITS0"/>
<dbReference type="PANTHER" id="PTHR15633">
    <property type="entry name" value="NUCLEOLAR PROTEIN 11"/>
    <property type="match status" value="1"/>
</dbReference>
<sequence>MSAATVADPFLLFSYPESAAHRKHSAAPVYAALPSTSDADPFVTVAVQGDGVHVLDISTLHSAVSHTLGPSTSFSCPPASRTRQRNGGRSCTTYAVLESGPDVQPEGKRKTVVAWDEPLTGGVAEAQGEKSKRVAVNQAPHPVSHIYSPEYLEDSEIIVGPAGEVSVADDELRVQDTFTPQNQQATSLLKHFVFQASACSFLSPHAASTHSAVSVSILRSGNVLRVSVLGVTEERKLDPLGECVVPVEETDIVDISCSNSGFISVLSHSGTWHALSLTTSPSSSLSISATAEPLRLQSLTFTSPARAAEASLCALTSSHVLLAAISAGSPTEIALLLWDLRYGVLLAQQMIPVPSTLPRPKKTGAILRLSATPAPSPSSRAGKAAVAQLNGLLVLAPAPDRDAQADSAPARSTLLVVPLTVPANSTIAAAVGRATAGARWLSTKQAPGAPQGPRGAGEMSAAARKALKEMKASVSGSAGGNVAGAESAFFEYVKTESGADGEGAPLDYAFVQSVLEVVLPAAGAQSSGPVAYSAKIVRCLLERRAVSSSMVEGGLLPALAAQNDWETISLALHSVSDVPEADIISLLGKVVAAHRRAASSDDSAMQVDNTTSVPPLETFLAQCVVYPSTPALARLALRKHLPDASDLVPVLEVLDAWVVRHTDDALLLAAPPPSSPSSSAALPPLEKVLAFVQTLLDASFLALLAHAPAHALLRGLAAHIEPALALTSALEHLAAPLEPFARAAAAKSRANAEKAEKAAAGGGDSGRDWRRKRKMAHEQAAVAVGLYQVEELVL</sequence>
<dbReference type="GO" id="GO:0005730">
    <property type="term" value="C:nucleolus"/>
    <property type="evidence" value="ECO:0007669"/>
    <property type="project" value="TreeGrafter"/>
</dbReference>
<accession>A0A1Y2ITS0</accession>
<dbReference type="GO" id="GO:0030490">
    <property type="term" value="P:maturation of SSU-rRNA"/>
    <property type="evidence" value="ECO:0007669"/>
    <property type="project" value="InterPro"/>
</dbReference>
<dbReference type="PANTHER" id="PTHR15633:SF2">
    <property type="entry name" value="NUCLEOLAR PROTEIN 11"/>
    <property type="match status" value="1"/>
</dbReference>
<evidence type="ECO:0000256" key="1">
    <source>
        <dbReference type="SAM" id="MobiDB-lite"/>
    </source>
</evidence>
<reference evidence="2 3" key="1">
    <citation type="journal article" date="2015" name="Biotechnol. Biofuels">
        <title>Enhanced degradation of softwood versus hardwood by the white-rot fungus Pycnoporus coccineus.</title>
        <authorList>
            <person name="Couturier M."/>
            <person name="Navarro D."/>
            <person name="Chevret D."/>
            <person name="Henrissat B."/>
            <person name="Piumi F."/>
            <person name="Ruiz-Duenas F.J."/>
            <person name="Martinez A.T."/>
            <person name="Grigoriev I.V."/>
            <person name="Riley R."/>
            <person name="Lipzen A."/>
            <person name="Berrin J.G."/>
            <person name="Master E.R."/>
            <person name="Rosso M.N."/>
        </authorList>
    </citation>
    <scope>NUCLEOTIDE SEQUENCE [LARGE SCALE GENOMIC DNA]</scope>
    <source>
        <strain evidence="2 3">BRFM310</strain>
    </source>
</reference>
<dbReference type="OrthoDB" id="4349954at2759"/>